<gene>
    <name evidence="3" type="ORF">LIER_09196</name>
</gene>
<evidence type="ECO:0000259" key="2">
    <source>
        <dbReference type="Pfam" id="PF14383"/>
    </source>
</evidence>
<dbReference type="InterPro" id="IPR032795">
    <property type="entry name" value="DUF3741-assoc"/>
</dbReference>
<dbReference type="PANTHER" id="PTHR35499">
    <property type="entry name" value="OS05G0128300 PROTEIN"/>
    <property type="match status" value="1"/>
</dbReference>
<dbReference type="PANTHER" id="PTHR35499:SF4">
    <property type="entry name" value="ALC-INTERACTING PROTEIN 1"/>
    <property type="match status" value="1"/>
</dbReference>
<sequence>MTSSRDQTEGTCFSGIVSRLLCTRSLPTHPTSSPENDQITPKPKHQSFKDLISNQHISSKPSNEQQDVGKETILPGVVARLMGLETMPPKDGNLGSYLRSRSVNFVDYLYSFDDLKPQHRRIKTSLSFREVPTNFDKGNALEKEKGQYAPIPLRRLPPKWSKGGSDSIGRGSNNKLVKQRKVDKNEEHARNGGNFLKKKQSRISEEPQKKFDARPSLGIEAPRERIGSERIRGGSRDVRLGLKNKLKNNKKRLGNRRKHDECYPESTSSVLDNSPQDSLLHPKVHKSGHQELTCMKKHISKFNEFGGRFDKELISFSSRRNMDKKTRLDLHTGGYINMLSDLRKLAEDDIKRTSWIVMKFEDLEEICIYLGENILELLLNHLTDELLDEFICQNKHN</sequence>
<organism evidence="3 4">
    <name type="scientific">Lithospermum erythrorhizon</name>
    <name type="common">Purple gromwell</name>
    <name type="synonym">Lithospermum officinale var. erythrorhizon</name>
    <dbReference type="NCBI Taxonomy" id="34254"/>
    <lineage>
        <taxon>Eukaryota</taxon>
        <taxon>Viridiplantae</taxon>
        <taxon>Streptophyta</taxon>
        <taxon>Embryophyta</taxon>
        <taxon>Tracheophyta</taxon>
        <taxon>Spermatophyta</taxon>
        <taxon>Magnoliopsida</taxon>
        <taxon>eudicotyledons</taxon>
        <taxon>Gunneridae</taxon>
        <taxon>Pentapetalae</taxon>
        <taxon>asterids</taxon>
        <taxon>lamiids</taxon>
        <taxon>Boraginales</taxon>
        <taxon>Boraginaceae</taxon>
        <taxon>Boraginoideae</taxon>
        <taxon>Lithospermeae</taxon>
        <taxon>Lithospermum</taxon>
    </lineage>
</organism>
<dbReference type="AlphaFoldDB" id="A0AAV3PG34"/>
<feature type="region of interest" description="Disordered" evidence="1">
    <location>
        <begin position="245"/>
        <end position="277"/>
    </location>
</feature>
<reference evidence="3 4" key="1">
    <citation type="submission" date="2024-01" db="EMBL/GenBank/DDBJ databases">
        <title>The complete chloroplast genome sequence of Lithospermum erythrorhizon: insights into the phylogenetic relationship among Boraginaceae species and the maternal lineages of purple gromwells.</title>
        <authorList>
            <person name="Okada T."/>
            <person name="Watanabe K."/>
        </authorList>
    </citation>
    <scope>NUCLEOTIDE SEQUENCE [LARGE SCALE GENOMIC DNA]</scope>
</reference>
<feature type="compositionally biased region" description="Polar residues" evidence="1">
    <location>
        <begin position="25"/>
        <end position="39"/>
    </location>
</feature>
<dbReference type="Pfam" id="PF14383">
    <property type="entry name" value="VARLMGL"/>
    <property type="match status" value="1"/>
</dbReference>
<dbReference type="Proteomes" id="UP001454036">
    <property type="component" value="Unassembled WGS sequence"/>
</dbReference>
<proteinExistence type="predicted"/>
<feature type="region of interest" description="Disordered" evidence="1">
    <location>
        <begin position="153"/>
        <end position="232"/>
    </location>
</feature>
<feature type="compositionally biased region" description="Polar residues" evidence="1">
    <location>
        <begin position="265"/>
        <end position="277"/>
    </location>
</feature>
<keyword evidence="4" id="KW-1185">Reference proteome</keyword>
<evidence type="ECO:0000313" key="3">
    <source>
        <dbReference type="EMBL" id="GAA0150203.1"/>
    </source>
</evidence>
<evidence type="ECO:0000256" key="1">
    <source>
        <dbReference type="SAM" id="MobiDB-lite"/>
    </source>
</evidence>
<feature type="compositionally biased region" description="Basic and acidic residues" evidence="1">
    <location>
        <begin position="221"/>
        <end position="232"/>
    </location>
</feature>
<feature type="compositionally biased region" description="Basic and acidic residues" evidence="1">
    <location>
        <begin position="202"/>
        <end position="213"/>
    </location>
</feature>
<accession>A0AAV3PG34</accession>
<evidence type="ECO:0000313" key="4">
    <source>
        <dbReference type="Proteomes" id="UP001454036"/>
    </source>
</evidence>
<feature type="domain" description="DUF3741" evidence="2">
    <location>
        <begin position="74"/>
        <end position="90"/>
    </location>
</feature>
<feature type="region of interest" description="Disordered" evidence="1">
    <location>
        <begin position="25"/>
        <end position="46"/>
    </location>
</feature>
<dbReference type="EMBL" id="BAABME010001545">
    <property type="protein sequence ID" value="GAA0150203.1"/>
    <property type="molecule type" value="Genomic_DNA"/>
</dbReference>
<name>A0AAV3PG34_LITER</name>
<feature type="compositionally biased region" description="Basic and acidic residues" evidence="1">
    <location>
        <begin position="180"/>
        <end position="190"/>
    </location>
</feature>
<comment type="caution">
    <text evidence="3">The sequence shown here is derived from an EMBL/GenBank/DDBJ whole genome shotgun (WGS) entry which is preliminary data.</text>
</comment>
<protein>
    <recommendedName>
        <fullName evidence="2">DUF3741 domain-containing protein</fullName>
    </recommendedName>
</protein>
<feature type="compositionally biased region" description="Basic residues" evidence="1">
    <location>
        <begin position="245"/>
        <end position="257"/>
    </location>
</feature>